<keyword evidence="2" id="KW-0808">Transferase</keyword>
<keyword evidence="3" id="KW-1185">Reference proteome</keyword>
<keyword evidence="2" id="KW-0489">Methyltransferase</keyword>
<dbReference type="SUPFAM" id="SSF53335">
    <property type="entry name" value="S-adenosyl-L-methionine-dependent methyltransferases"/>
    <property type="match status" value="1"/>
</dbReference>
<dbReference type="PANTHER" id="PTHR45128">
    <property type="entry name" value="METHYLTRANSFERASE TYPE 11"/>
    <property type="match status" value="1"/>
</dbReference>
<organism evidence="2 3">
    <name type="scientific">Lysobacter niastensis</name>
    <dbReference type="NCBI Taxonomy" id="380629"/>
    <lineage>
        <taxon>Bacteria</taxon>
        <taxon>Pseudomonadati</taxon>
        <taxon>Pseudomonadota</taxon>
        <taxon>Gammaproteobacteria</taxon>
        <taxon>Lysobacterales</taxon>
        <taxon>Lysobacteraceae</taxon>
        <taxon>Lysobacter</taxon>
    </lineage>
</organism>
<comment type="caution">
    <text evidence="2">The sequence shown here is derived from an EMBL/GenBank/DDBJ whole genome shotgun (WGS) entry which is preliminary data.</text>
</comment>
<dbReference type="Gene3D" id="3.40.50.150">
    <property type="entry name" value="Vaccinia Virus protein VP39"/>
    <property type="match status" value="1"/>
</dbReference>
<accession>A0ABU1WAH7</accession>
<dbReference type="Proteomes" id="UP001251524">
    <property type="component" value="Unassembled WGS sequence"/>
</dbReference>
<protein>
    <submittedName>
        <fullName evidence="2">SAM-dependent methyltransferase</fullName>
    </submittedName>
</protein>
<dbReference type="PANTHER" id="PTHR45128:SF1">
    <property type="entry name" value="S-ADENOSYLMETHIONINE-DEPENDENT METHYLTRANSFERASE RV2258C"/>
    <property type="match status" value="1"/>
</dbReference>
<dbReference type="RefSeq" id="WP_310060373.1">
    <property type="nucleotide sequence ID" value="NZ_JAVDVY010000001.1"/>
</dbReference>
<gene>
    <name evidence="2" type="ORF">J2X06_001504</name>
</gene>
<dbReference type="InterPro" id="IPR029063">
    <property type="entry name" value="SAM-dependent_MTases_sf"/>
</dbReference>
<dbReference type="GO" id="GO:0032259">
    <property type="term" value="P:methylation"/>
    <property type="evidence" value="ECO:0007669"/>
    <property type="project" value="UniProtKB-KW"/>
</dbReference>
<name>A0ABU1WAH7_9GAMM</name>
<evidence type="ECO:0000313" key="2">
    <source>
        <dbReference type="EMBL" id="MDR7134320.1"/>
    </source>
</evidence>
<dbReference type="GO" id="GO:0008168">
    <property type="term" value="F:methyltransferase activity"/>
    <property type="evidence" value="ECO:0007669"/>
    <property type="project" value="UniProtKB-KW"/>
</dbReference>
<dbReference type="Pfam" id="PF13847">
    <property type="entry name" value="Methyltransf_31"/>
    <property type="match status" value="1"/>
</dbReference>
<dbReference type="CDD" id="cd02440">
    <property type="entry name" value="AdoMet_MTases"/>
    <property type="match status" value="1"/>
</dbReference>
<dbReference type="InterPro" id="IPR053173">
    <property type="entry name" value="SAM-binding_MTase"/>
</dbReference>
<evidence type="ECO:0000313" key="3">
    <source>
        <dbReference type="Proteomes" id="UP001251524"/>
    </source>
</evidence>
<dbReference type="InterPro" id="IPR025714">
    <property type="entry name" value="Methyltranfer_dom"/>
</dbReference>
<evidence type="ECO:0000259" key="1">
    <source>
        <dbReference type="Pfam" id="PF13847"/>
    </source>
</evidence>
<dbReference type="EMBL" id="JAVDVY010000001">
    <property type="protein sequence ID" value="MDR7134320.1"/>
    <property type="molecule type" value="Genomic_DNA"/>
</dbReference>
<sequence length="403" mass="45750">MEVADFYERYPYPRPIESLETYRQLWQDEQRRRAEYHLFWPARPFREDQSILVAGCGTSQAAKHAMRWPRARVVGIDFSATSVRCTEQLKQKYELQNLEVHQCPIERVGELGQSFDQIICTGVLHHLPDPDAGLAALSRVLNPDGAMQIMVYAPYGRAGIYMLQEFCRKLDIRATDDEIRNLIVALMALPRGHPLESLLRLAPDFREEAALADALLHPQDRAYSVPQLFDFISRAGLTFGRWVRQAPYSPHCGAVARIPQAARFERLSQVEQFAAVELFRGTMIRHSVIVYRNDNPRSPHPVSFDGDAWPGYVPIRVPDTICVRDNPPAGAVAVLINRTHTYTDIVLPIDAEEARLVDAVDGRSTIEEIVGEQGIHQAARSFFQRLWWYDQVMLDASQCAVAG</sequence>
<reference evidence="2 3" key="1">
    <citation type="submission" date="2023-07" db="EMBL/GenBank/DDBJ databases">
        <title>Sorghum-associated microbial communities from plants grown in Nebraska, USA.</title>
        <authorList>
            <person name="Schachtman D."/>
        </authorList>
    </citation>
    <scope>NUCLEOTIDE SEQUENCE [LARGE SCALE GENOMIC DNA]</scope>
    <source>
        <strain evidence="2 3">BE198</strain>
    </source>
</reference>
<feature type="domain" description="Methyltransferase" evidence="1">
    <location>
        <begin position="50"/>
        <end position="149"/>
    </location>
</feature>
<proteinExistence type="predicted"/>